<keyword evidence="1" id="KW-1133">Transmembrane helix</keyword>
<feature type="transmembrane region" description="Helical" evidence="1">
    <location>
        <begin position="7"/>
        <end position="27"/>
    </location>
</feature>
<feature type="transmembrane region" description="Helical" evidence="1">
    <location>
        <begin position="100"/>
        <end position="119"/>
    </location>
</feature>
<dbReference type="EMBL" id="LT607410">
    <property type="protein sequence ID" value="SCF44096.1"/>
    <property type="molecule type" value="Genomic_DNA"/>
</dbReference>
<keyword evidence="1" id="KW-0812">Transmembrane</keyword>
<evidence type="ECO:0000256" key="1">
    <source>
        <dbReference type="SAM" id="Phobius"/>
    </source>
</evidence>
<evidence type="ECO:0000313" key="2">
    <source>
        <dbReference type="EMBL" id="SCF44096.1"/>
    </source>
</evidence>
<feature type="transmembrane region" description="Helical" evidence="1">
    <location>
        <begin position="73"/>
        <end position="94"/>
    </location>
</feature>
<accession>A0A1C5AG70</accession>
<dbReference type="Proteomes" id="UP000198228">
    <property type="component" value="Chromosome I"/>
</dbReference>
<feature type="transmembrane region" description="Helical" evidence="1">
    <location>
        <begin position="33"/>
        <end position="52"/>
    </location>
</feature>
<reference evidence="2 3" key="1">
    <citation type="submission" date="2016-06" db="EMBL/GenBank/DDBJ databases">
        <authorList>
            <person name="Kjaerup R.B."/>
            <person name="Dalgaard T.S."/>
            <person name="Juul-Madsen H.R."/>
        </authorList>
    </citation>
    <scope>NUCLEOTIDE SEQUENCE [LARGE SCALE GENOMIC DNA]</scope>
    <source>
        <strain evidence="2 3">DSM 43821</strain>
    </source>
</reference>
<protein>
    <submittedName>
        <fullName evidence="2">Uncharacterized protein</fullName>
    </submittedName>
</protein>
<evidence type="ECO:0000313" key="3">
    <source>
        <dbReference type="Proteomes" id="UP000198228"/>
    </source>
</evidence>
<dbReference type="AlphaFoldDB" id="A0A1C5AG70"/>
<dbReference type="RefSeq" id="WP_157746138.1">
    <property type="nucleotide sequence ID" value="NZ_LT607410.1"/>
</dbReference>
<keyword evidence="1" id="KW-0472">Membrane</keyword>
<gene>
    <name evidence="2" type="ORF">GA0074696_5933</name>
</gene>
<name>A0A1C5AG70_9ACTN</name>
<organism evidence="2 3">
    <name type="scientific">Micromonospora purpureochromogenes</name>
    <dbReference type="NCBI Taxonomy" id="47872"/>
    <lineage>
        <taxon>Bacteria</taxon>
        <taxon>Bacillati</taxon>
        <taxon>Actinomycetota</taxon>
        <taxon>Actinomycetes</taxon>
        <taxon>Micromonosporales</taxon>
        <taxon>Micromonosporaceae</taxon>
        <taxon>Micromonospora</taxon>
    </lineage>
</organism>
<sequence length="121" mass="12835">MRKLASGAAFVLSMLLFPLGLVVLLVSEAAYRAWGVPVMLAALGLAVVWWLLSGRHDQAQGKVRPGRHLLLTLAGFFGVQFVLVGLCWVAAVPGVARSLAVARVAAGVALFTAFWRGIVSH</sequence>
<proteinExistence type="predicted"/>